<protein>
    <submittedName>
        <fullName evidence="4">3-oxoacyl-ACP synthase</fullName>
    </submittedName>
</protein>
<evidence type="ECO:0000313" key="4">
    <source>
        <dbReference type="EMBL" id="OLF05240.1"/>
    </source>
</evidence>
<dbReference type="SUPFAM" id="SSF53901">
    <property type="entry name" value="Thiolase-like"/>
    <property type="match status" value="1"/>
</dbReference>
<feature type="domain" description="Beta-ketoacyl-[acyl-carrier-protein] synthase III C-terminal" evidence="3">
    <location>
        <begin position="233"/>
        <end position="321"/>
    </location>
</feature>
<proteinExistence type="predicted"/>
<organism evidence="4 5">
    <name type="scientific">Actinophytocola xinjiangensis</name>
    <dbReference type="NCBI Taxonomy" id="485602"/>
    <lineage>
        <taxon>Bacteria</taxon>
        <taxon>Bacillati</taxon>
        <taxon>Actinomycetota</taxon>
        <taxon>Actinomycetes</taxon>
        <taxon>Pseudonocardiales</taxon>
        <taxon>Pseudonocardiaceae</taxon>
    </lineage>
</organism>
<evidence type="ECO:0000259" key="3">
    <source>
        <dbReference type="Pfam" id="PF08541"/>
    </source>
</evidence>
<dbReference type="Gene3D" id="3.40.47.10">
    <property type="match status" value="2"/>
</dbReference>
<dbReference type="Proteomes" id="UP000185696">
    <property type="component" value="Unassembled WGS sequence"/>
</dbReference>
<comment type="caution">
    <text evidence="4">The sequence shown here is derived from an EMBL/GenBank/DDBJ whole genome shotgun (WGS) entry which is preliminary data.</text>
</comment>
<dbReference type="PANTHER" id="PTHR34069:SF2">
    <property type="entry name" value="BETA-KETOACYL-[ACYL-CARRIER-PROTEIN] SYNTHASE III"/>
    <property type="match status" value="1"/>
</dbReference>
<name>A0A7Z0WE64_9PSEU</name>
<dbReference type="OrthoDB" id="2636646at2"/>
<gene>
    <name evidence="4" type="ORF">BLA60_36910</name>
</gene>
<dbReference type="Pfam" id="PF08541">
    <property type="entry name" value="ACP_syn_III_C"/>
    <property type="match status" value="1"/>
</dbReference>
<dbReference type="PANTHER" id="PTHR34069">
    <property type="entry name" value="3-OXOACYL-[ACYL-CARRIER-PROTEIN] SYNTHASE 3"/>
    <property type="match status" value="1"/>
</dbReference>
<keyword evidence="5" id="KW-1185">Reference proteome</keyword>
<dbReference type="InterPro" id="IPR013747">
    <property type="entry name" value="ACP_syn_III_C"/>
</dbReference>
<dbReference type="EMBL" id="MSIF01000031">
    <property type="protein sequence ID" value="OLF05240.1"/>
    <property type="molecule type" value="Genomic_DNA"/>
</dbReference>
<dbReference type="InterPro" id="IPR016039">
    <property type="entry name" value="Thiolase-like"/>
</dbReference>
<keyword evidence="1" id="KW-0808">Transferase</keyword>
<keyword evidence="2" id="KW-0012">Acyltransferase</keyword>
<accession>A0A7Z0WE64</accession>
<reference evidence="4 5" key="1">
    <citation type="submission" date="2016-12" db="EMBL/GenBank/DDBJ databases">
        <title>The draft genome sequence of Actinophytocola xinjiangensis.</title>
        <authorList>
            <person name="Wang W."/>
            <person name="Yuan L."/>
        </authorList>
    </citation>
    <scope>NUCLEOTIDE SEQUENCE [LARGE SCALE GENOMIC DNA]</scope>
    <source>
        <strain evidence="4 5">CGMCC 4.4663</strain>
    </source>
</reference>
<evidence type="ECO:0000313" key="5">
    <source>
        <dbReference type="Proteomes" id="UP000185696"/>
    </source>
</evidence>
<dbReference type="AlphaFoldDB" id="A0A7Z0WE64"/>
<sequence>MSVRTRPGPGEPVASLVEVAAYVPDTSVTVEEAAVPLGLSPQEQRRYRRFLGLDRVRWDPAAHQVDLLCAAAGALESLRGNEHRVRFVLHARTIEPTGPYSVNPLHQAVGKLGLGHATAFGVSQHACASGLLAVDLAARLLAAQGDPSALALVLTGEKTYRHVARFMLAATIMGESSAACLVGLDGPRDRLVAYASRTDGRFHELTAVSGEVATAFGEQYPAGLAAIITEAVDAAGLTLDDLALILPHNVNRVSWTRLCNQLGLPFDRVWLDNIPRTGHCFCADTFVNHTDATAAGRLRPGDHYLMVSVGLGATFSAMVLQH</sequence>
<evidence type="ECO:0000256" key="2">
    <source>
        <dbReference type="ARBA" id="ARBA00023315"/>
    </source>
</evidence>
<dbReference type="GO" id="GO:0044550">
    <property type="term" value="P:secondary metabolite biosynthetic process"/>
    <property type="evidence" value="ECO:0007669"/>
    <property type="project" value="TreeGrafter"/>
</dbReference>
<evidence type="ECO:0000256" key="1">
    <source>
        <dbReference type="ARBA" id="ARBA00022679"/>
    </source>
</evidence>
<dbReference type="GO" id="GO:0016746">
    <property type="term" value="F:acyltransferase activity"/>
    <property type="evidence" value="ECO:0007669"/>
    <property type="project" value="UniProtKB-KW"/>
</dbReference>